<dbReference type="AlphaFoldDB" id="A0A1G9DZ53"/>
<dbReference type="InterPro" id="IPR023346">
    <property type="entry name" value="Lysozyme-like_dom_sf"/>
</dbReference>
<dbReference type="EMBL" id="FNES01000023">
    <property type="protein sequence ID" value="SDK69144.1"/>
    <property type="molecule type" value="Genomic_DNA"/>
</dbReference>
<dbReference type="Proteomes" id="UP000198525">
    <property type="component" value="Unassembled WGS sequence"/>
</dbReference>
<keyword evidence="1" id="KW-0732">Signal</keyword>
<evidence type="ECO:0000313" key="2">
    <source>
        <dbReference type="EMBL" id="SDK69144.1"/>
    </source>
</evidence>
<name>A0A1G9DZ53_9GAMM</name>
<gene>
    <name evidence="2" type="ORF">SAMN04487954_12358</name>
</gene>
<proteinExistence type="predicted"/>
<reference evidence="2 3" key="1">
    <citation type="submission" date="2016-10" db="EMBL/GenBank/DDBJ databases">
        <authorList>
            <person name="de Groot N.N."/>
        </authorList>
    </citation>
    <scope>NUCLEOTIDE SEQUENCE [LARGE SCALE GENOMIC DNA]</scope>
    <source>
        <strain evidence="2 3">CGMCC 1.6133</strain>
    </source>
</reference>
<protein>
    <submittedName>
        <fullName evidence="2">Transglycosylase SLT domain-containing protein</fullName>
    </submittedName>
</protein>
<sequence>MRATIWGLKAYRRMVMGCAFGCSLAVLSSLANATVVPPAYFDAASLHQVPPEVLYAVATAESVVSLKVGRRPWPWTLNVAGEGFQFATREAACDALLLALEEIRLVDVGITQLNVRWQPQLFGAGKRFSHPCDALNPYANLEEAARLLRGHFDATGDWVQAAGRYHRPAGGEPAARYRRIVATELERLKTSRQRQLAAN</sequence>
<evidence type="ECO:0000313" key="3">
    <source>
        <dbReference type="Proteomes" id="UP000198525"/>
    </source>
</evidence>
<dbReference type="SUPFAM" id="SSF53955">
    <property type="entry name" value="Lysozyme-like"/>
    <property type="match status" value="1"/>
</dbReference>
<dbReference type="STRING" id="376427.SAMN04487954_12358"/>
<keyword evidence="3" id="KW-1185">Reference proteome</keyword>
<feature type="signal peptide" evidence="1">
    <location>
        <begin position="1"/>
        <end position="33"/>
    </location>
</feature>
<evidence type="ECO:0000256" key="1">
    <source>
        <dbReference type="SAM" id="SignalP"/>
    </source>
</evidence>
<accession>A0A1G9DZ53</accession>
<dbReference type="RefSeq" id="WP_218118636.1">
    <property type="nucleotide sequence ID" value="NZ_FNES01000023.1"/>
</dbReference>
<organism evidence="2 3">
    <name type="scientific">Billgrantia gudaonensis</name>
    <dbReference type="NCBI Taxonomy" id="376427"/>
    <lineage>
        <taxon>Bacteria</taxon>
        <taxon>Pseudomonadati</taxon>
        <taxon>Pseudomonadota</taxon>
        <taxon>Gammaproteobacteria</taxon>
        <taxon>Oceanospirillales</taxon>
        <taxon>Halomonadaceae</taxon>
        <taxon>Billgrantia</taxon>
    </lineage>
</organism>
<feature type="chain" id="PRO_5011626850" evidence="1">
    <location>
        <begin position="34"/>
        <end position="199"/>
    </location>
</feature>